<evidence type="ECO:0000256" key="4">
    <source>
        <dbReference type="RuleBase" id="RU003718"/>
    </source>
</evidence>
<gene>
    <name evidence="6" type="ORF">CMV_021113</name>
</gene>
<comment type="similarity">
    <text evidence="1 4">Belongs to the UDP-glycosyltransferase family.</text>
</comment>
<organism evidence="6 7">
    <name type="scientific">Castanea mollissima</name>
    <name type="common">Chinese chestnut</name>
    <dbReference type="NCBI Taxonomy" id="60419"/>
    <lineage>
        <taxon>Eukaryota</taxon>
        <taxon>Viridiplantae</taxon>
        <taxon>Streptophyta</taxon>
        <taxon>Embryophyta</taxon>
        <taxon>Tracheophyta</taxon>
        <taxon>Spermatophyta</taxon>
        <taxon>Magnoliopsida</taxon>
        <taxon>eudicotyledons</taxon>
        <taxon>Gunneridae</taxon>
        <taxon>Pentapetalae</taxon>
        <taxon>rosids</taxon>
        <taxon>fabids</taxon>
        <taxon>Fagales</taxon>
        <taxon>Fagaceae</taxon>
        <taxon>Castanea</taxon>
    </lineage>
</organism>
<comment type="caution">
    <text evidence="6">The sequence shown here is derived from an EMBL/GenBank/DDBJ whole genome shotgun (WGS) entry which is preliminary data.</text>
</comment>
<dbReference type="FunFam" id="3.40.50.2000:FF:000080">
    <property type="entry name" value="Glycosyltransferase"/>
    <property type="match status" value="1"/>
</dbReference>
<sequence length="487" mass="54292">MKKAELVFIPSLGIGHLVSMVEIAKLLVDRDHRLYITVLIMKQSFDPKVAAYTESLNLNASSCAEHIQFIDLPEYVLNQETNPMIFLSLYIESQKPHVKEAVTNLKQSRSGSNSLQLAGFVIDLFCATMVDVANEFGVPTYVFFTASAGFLSLVLHLQTLRDEHNQDTSELFKDSDDKLVVPSFVNPLPARAIMLSKDGASLILDCARRWKETKGIIVNTFMELESYAILSISNAKNTPPVYPVGPILNLKSDDSHVGSSGSDDQRIDDIMKWLDSQPPLSVVFLCFGSMGSLDDNQVREIAQALDRGGFRFLWSLRRPPPKGKIALPTNYENLEEVLPEGFLDRTAGIGKVIGWAPQVAILSHPAIGGFVSHCGWNSILESLWFGVPIAAWPLYAEQQLNAFEMVKELNLAVEIMLDSRRDFMIDNQINVASKDVENGIRQLMESDNLIRKRVKEMTERSRMALMDGGSSHFSLGQLIDDVIDNMP</sequence>
<evidence type="ECO:0000256" key="2">
    <source>
        <dbReference type="ARBA" id="ARBA00022676"/>
    </source>
</evidence>
<dbReference type="CDD" id="cd03784">
    <property type="entry name" value="GT1_Gtf-like"/>
    <property type="match status" value="1"/>
</dbReference>
<dbReference type="Pfam" id="PF00201">
    <property type="entry name" value="UDPGT"/>
    <property type="match status" value="1"/>
</dbReference>
<name>A0A8J4QZ27_9ROSI</name>
<evidence type="ECO:0000313" key="7">
    <source>
        <dbReference type="Proteomes" id="UP000737018"/>
    </source>
</evidence>
<evidence type="ECO:0000256" key="5">
    <source>
        <dbReference type="RuleBase" id="RU362057"/>
    </source>
</evidence>
<dbReference type="Gene3D" id="3.40.50.2000">
    <property type="entry name" value="Glycogen Phosphorylase B"/>
    <property type="match status" value="2"/>
</dbReference>
<dbReference type="InterPro" id="IPR035595">
    <property type="entry name" value="UDP_glycos_trans_CS"/>
</dbReference>
<dbReference type="OrthoDB" id="5835829at2759"/>
<keyword evidence="3 4" id="KW-0808">Transferase</keyword>
<dbReference type="InterPro" id="IPR050481">
    <property type="entry name" value="UDP-glycosyltransf_plant"/>
</dbReference>
<protein>
    <recommendedName>
        <fullName evidence="5">Glycosyltransferase</fullName>
        <ecNumber evidence="5">2.4.1.-</ecNumber>
    </recommendedName>
</protein>
<keyword evidence="7" id="KW-1185">Reference proteome</keyword>
<dbReference type="PANTHER" id="PTHR48048:SF45">
    <property type="entry name" value="GLYCOSYLTRANSFERASE"/>
    <property type="match status" value="1"/>
</dbReference>
<dbReference type="PROSITE" id="PS00375">
    <property type="entry name" value="UDPGT"/>
    <property type="match status" value="1"/>
</dbReference>
<proteinExistence type="inferred from homology"/>
<dbReference type="FunFam" id="3.40.50.2000:FF:000056">
    <property type="entry name" value="Glycosyltransferase"/>
    <property type="match status" value="1"/>
</dbReference>
<reference evidence="6" key="1">
    <citation type="submission" date="2020-03" db="EMBL/GenBank/DDBJ databases">
        <title>Castanea mollissima Vanexum genome sequencing.</title>
        <authorList>
            <person name="Staton M."/>
        </authorList>
    </citation>
    <scope>NUCLEOTIDE SEQUENCE</scope>
    <source>
        <tissue evidence="6">Leaf</tissue>
    </source>
</reference>
<dbReference type="EC" id="2.4.1.-" evidence="5"/>
<dbReference type="PANTHER" id="PTHR48048">
    <property type="entry name" value="GLYCOSYLTRANSFERASE"/>
    <property type="match status" value="1"/>
</dbReference>
<evidence type="ECO:0000256" key="3">
    <source>
        <dbReference type="ARBA" id="ARBA00022679"/>
    </source>
</evidence>
<keyword evidence="2 4" id="KW-0328">Glycosyltransferase</keyword>
<dbReference type="EMBL" id="JRKL02004070">
    <property type="protein sequence ID" value="KAF3953446.1"/>
    <property type="molecule type" value="Genomic_DNA"/>
</dbReference>
<dbReference type="SUPFAM" id="SSF53756">
    <property type="entry name" value="UDP-Glycosyltransferase/glycogen phosphorylase"/>
    <property type="match status" value="1"/>
</dbReference>
<dbReference type="AlphaFoldDB" id="A0A8J4QZ27"/>
<dbReference type="InterPro" id="IPR002213">
    <property type="entry name" value="UDP_glucos_trans"/>
</dbReference>
<dbReference type="Proteomes" id="UP000737018">
    <property type="component" value="Unassembled WGS sequence"/>
</dbReference>
<dbReference type="GO" id="GO:0035251">
    <property type="term" value="F:UDP-glucosyltransferase activity"/>
    <property type="evidence" value="ECO:0007669"/>
    <property type="project" value="InterPro"/>
</dbReference>
<accession>A0A8J4QZ27</accession>
<evidence type="ECO:0000313" key="6">
    <source>
        <dbReference type="EMBL" id="KAF3953446.1"/>
    </source>
</evidence>
<evidence type="ECO:0000256" key="1">
    <source>
        <dbReference type="ARBA" id="ARBA00009995"/>
    </source>
</evidence>